<dbReference type="GO" id="GO:0010181">
    <property type="term" value="F:FMN binding"/>
    <property type="evidence" value="ECO:0007669"/>
    <property type="project" value="InterPro"/>
</dbReference>
<dbReference type="PANTHER" id="PTHR30466">
    <property type="entry name" value="FLAVIN REDUCTASE"/>
    <property type="match status" value="1"/>
</dbReference>
<evidence type="ECO:0000259" key="4">
    <source>
        <dbReference type="SMART" id="SM00903"/>
    </source>
</evidence>
<dbReference type="Pfam" id="PF01613">
    <property type="entry name" value="Flavin_Reduct"/>
    <property type="match status" value="1"/>
</dbReference>
<sequence>MNVTAPADPADSTGEAAADQTPIDPRQFRNILGQFCTGITVITTVTDGDVPIGFACQSFAALSLEPPLVLFCPTKGSRSWAAIEANGRFCVNVLAEEQQPVCAKFGSREPDKFGGTDWHTSELGLPRLDNSLATIECRVDSVVDGGDHFIVIGRVLAMSETPATSNGRPLLFYRGQYTAIEPDKTTPAPWRADLDHFLTTTTLDTWL</sequence>
<evidence type="ECO:0000313" key="6">
    <source>
        <dbReference type="Proteomes" id="UP000638263"/>
    </source>
</evidence>
<evidence type="ECO:0000256" key="2">
    <source>
        <dbReference type="ARBA" id="ARBA00023002"/>
    </source>
</evidence>
<dbReference type="PANTHER" id="PTHR30466:SF11">
    <property type="entry name" value="FLAVIN-DEPENDENT MONOOXYGENASE, REDUCTASE SUBUNIT HSAB"/>
    <property type="match status" value="1"/>
</dbReference>
<proteinExistence type="inferred from homology"/>
<dbReference type="Proteomes" id="UP000638263">
    <property type="component" value="Unassembled WGS sequence"/>
</dbReference>
<dbReference type="GO" id="GO:0042602">
    <property type="term" value="F:riboflavin reductase (NADPH) activity"/>
    <property type="evidence" value="ECO:0007669"/>
    <property type="project" value="TreeGrafter"/>
</dbReference>
<evidence type="ECO:0000313" key="5">
    <source>
        <dbReference type="EMBL" id="GGL22580.1"/>
    </source>
</evidence>
<dbReference type="InterPro" id="IPR012349">
    <property type="entry name" value="Split_barrel_FMN-bd"/>
</dbReference>
<protein>
    <submittedName>
        <fullName evidence="5">Oxidoreductase</fullName>
    </submittedName>
</protein>
<reference evidence="5" key="2">
    <citation type="submission" date="2020-09" db="EMBL/GenBank/DDBJ databases">
        <authorList>
            <person name="Sun Q."/>
            <person name="Zhou Y."/>
        </authorList>
    </citation>
    <scope>NUCLEOTIDE SEQUENCE</scope>
    <source>
        <strain evidence="5">CGMCC 4.3508</strain>
    </source>
</reference>
<dbReference type="InterPro" id="IPR050268">
    <property type="entry name" value="NADH-dep_flavin_reductase"/>
</dbReference>
<keyword evidence="6" id="KW-1185">Reference proteome</keyword>
<dbReference type="SMART" id="SM00903">
    <property type="entry name" value="Flavin_Reduct"/>
    <property type="match status" value="1"/>
</dbReference>
<comment type="caution">
    <text evidence="5">The sequence shown here is derived from an EMBL/GenBank/DDBJ whole genome shotgun (WGS) entry which is preliminary data.</text>
</comment>
<dbReference type="InterPro" id="IPR054682">
    <property type="entry name" value="HsaB"/>
</dbReference>
<evidence type="ECO:0000256" key="3">
    <source>
        <dbReference type="SAM" id="MobiDB-lite"/>
    </source>
</evidence>
<evidence type="ECO:0000256" key="1">
    <source>
        <dbReference type="ARBA" id="ARBA00008898"/>
    </source>
</evidence>
<keyword evidence="2" id="KW-0560">Oxidoreductase</keyword>
<dbReference type="RefSeq" id="WP_058853301.1">
    <property type="nucleotide sequence ID" value="NZ_BMMH01000008.1"/>
</dbReference>
<dbReference type="Gene3D" id="2.30.110.10">
    <property type="entry name" value="Electron Transport, Fmn-binding Protein, Chain A"/>
    <property type="match status" value="1"/>
</dbReference>
<gene>
    <name evidence="5" type="ORF">GCM10011588_41950</name>
</gene>
<dbReference type="SUPFAM" id="SSF50475">
    <property type="entry name" value="FMN-binding split barrel"/>
    <property type="match status" value="1"/>
</dbReference>
<dbReference type="AlphaFoldDB" id="A0A917RSM4"/>
<feature type="domain" description="Flavin reductase like" evidence="4">
    <location>
        <begin position="32"/>
        <end position="179"/>
    </location>
</feature>
<feature type="region of interest" description="Disordered" evidence="3">
    <location>
        <begin position="1"/>
        <end position="22"/>
    </location>
</feature>
<dbReference type="NCBIfam" id="NF045630">
    <property type="entry name" value="monooxsub_HsaB"/>
    <property type="match status" value="1"/>
</dbReference>
<organism evidence="5 6">
    <name type="scientific">Nocardia jinanensis</name>
    <dbReference type="NCBI Taxonomy" id="382504"/>
    <lineage>
        <taxon>Bacteria</taxon>
        <taxon>Bacillati</taxon>
        <taxon>Actinomycetota</taxon>
        <taxon>Actinomycetes</taxon>
        <taxon>Mycobacteriales</taxon>
        <taxon>Nocardiaceae</taxon>
        <taxon>Nocardia</taxon>
    </lineage>
</organism>
<name>A0A917RSM4_9NOCA</name>
<dbReference type="InterPro" id="IPR002563">
    <property type="entry name" value="Flavin_Rdtase-like_dom"/>
</dbReference>
<accession>A0A917RSM4</accession>
<comment type="similarity">
    <text evidence="1">Belongs to the non-flavoprotein flavin reductase family.</text>
</comment>
<reference evidence="5" key="1">
    <citation type="journal article" date="2014" name="Int. J. Syst. Evol. Microbiol.">
        <title>Complete genome sequence of Corynebacterium casei LMG S-19264T (=DSM 44701T), isolated from a smear-ripened cheese.</title>
        <authorList>
            <consortium name="US DOE Joint Genome Institute (JGI-PGF)"/>
            <person name="Walter F."/>
            <person name="Albersmeier A."/>
            <person name="Kalinowski J."/>
            <person name="Ruckert C."/>
        </authorList>
    </citation>
    <scope>NUCLEOTIDE SEQUENCE</scope>
    <source>
        <strain evidence="5">CGMCC 4.3508</strain>
    </source>
</reference>
<dbReference type="EMBL" id="BMMH01000008">
    <property type="protein sequence ID" value="GGL22580.1"/>
    <property type="molecule type" value="Genomic_DNA"/>
</dbReference>